<dbReference type="Pfam" id="PF01281">
    <property type="entry name" value="Ribosomal_L9_N"/>
    <property type="match status" value="1"/>
</dbReference>
<dbReference type="Proteomes" id="UP001501047">
    <property type="component" value="Unassembled WGS sequence"/>
</dbReference>
<dbReference type="SUPFAM" id="SSF55653">
    <property type="entry name" value="Ribosomal protein L9 C-domain"/>
    <property type="match status" value="1"/>
</dbReference>
<dbReference type="InterPro" id="IPR036791">
    <property type="entry name" value="Ribosomal_bL9_C_sf"/>
</dbReference>
<evidence type="ECO:0000256" key="6">
    <source>
        <dbReference type="ARBA" id="ARBA00035292"/>
    </source>
</evidence>
<dbReference type="Gene3D" id="3.40.5.10">
    <property type="entry name" value="Ribosomal protein L9, N-terminal domain"/>
    <property type="match status" value="1"/>
</dbReference>
<evidence type="ECO:0000256" key="1">
    <source>
        <dbReference type="ARBA" id="ARBA00010605"/>
    </source>
</evidence>
<dbReference type="Pfam" id="PF03948">
    <property type="entry name" value="Ribosomal_L9_C"/>
    <property type="match status" value="1"/>
</dbReference>
<protein>
    <recommendedName>
        <fullName evidence="6 7">Large ribosomal subunit protein bL9</fullName>
    </recommendedName>
</protein>
<dbReference type="InterPro" id="IPR020070">
    <property type="entry name" value="Ribosomal_bL9_N"/>
</dbReference>
<comment type="function">
    <text evidence="7">Binds to the 23S rRNA.</text>
</comment>
<keyword evidence="11" id="KW-1185">Reference proteome</keyword>
<dbReference type="HAMAP" id="MF_00503">
    <property type="entry name" value="Ribosomal_bL9"/>
    <property type="match status" value="1"/>
</dbReference>
<organism evidence="10 11">
    <name type="scientific">Clostridium subterminale</name>
    <dbReference type="NCBI Taxonomy" id="1550"/>
    <lineage>
        <taxon>Bacteria</taxon>
        <taxon>Bacillati</taxon>
        <taxon>Bacillota</taxon>
        <taxon>Clostridia</taxon>
        <taxon>Eubacteriales</taxon>
        <taxon>Clostridiaceae</taxon>
        <taxon>Clostridium</taxon>
    </lineage>
</organism>
<evidence type="ECO:0000256" key="7">
    <source>
        <dbReference type="HAMAP-Rule" id="MF_00503"/>
    </source>
</evidence>
<gene>
    <name evidence="7 10" type="primary">rplI</name>
    <name evidence="10" type="ORF">GCM10008908_15240</name>
</gene>
<evidence type="ECO:0000259" key="9">
    <source>
        <dbReference type="PROSITE" id="PS00651"/>
    </source>
</evidence>
<dbReference type="InterPro" id="IPR020594">
    <property type="entry name" value="Ribosomal_bL9_bac/chp"/>
</dbReference>
<dbReference type="Gene3D" id="3.10.430.100">
    <property type="entry name" value="Ribosomal protein L9, C-terminal domain"/>
    <property type="match status" value="1"/>
</dbReference>
<comment type="caution">
    <text evidence="10">The sequence shown here is derived from an EMBL/GenBank/DDBJ whole genome shotgun (WGS) entry which is preliminary data.</text>
</comment>
<dbReference type="InterPro" id="IPR036935">
    <property type="entry name" value="Ribosomal_bL9_N_sf"/>
</dbReference>
<reference evidence="10 11" key="1">
    <citation type="journal article" date="2019" name="Int. J. Syst. Evol. Microbiol.">
        <title>The Global Catalogue of Microorganisms (GCM) 10K type strain sequencing project: providing services to taxonomists for standard genome sequencing and annotation.</title>
        <authorList>
            <consortium name="The Broad Institute Genomics Platform"/>
            <consortium name="The Broad Institute Genome Sequencing Center for Infectious Disease"/>
            <person name="Wu L."/>
            <person name="Ma J."/>
        </authorList>
    </citation>
    <scope>NUCLEOTIDE SEQUENCE [LARGE SCALE GENOMIC DNA]</scope>
    <source>
        <strain evidence="10 11">JCM 1417</strain>
    </source>
</reference>
<feature type="coiled-coil region" evidence="8">
    <location>
        <begin position="48"/>
        <end position="75"/>
    </location>
</feature>
<evidence type="ECO:0000256" key="5">
    <source>
        <dbReference type="ARBA" id="ARBA00023274"/>
    </source>
</evidence>
<keyword evidence="3 7" id="KW-0694">RNA-binding</keyword>
<keyword evidence="5 7" id="KW-0687">Ribonucleoprotein</keyword>
<dbReference type="InterPro" id="IPR000244">
    <property type="entry name" value="Ribosomal_bL9"/>
</dbReference>
<sequence>MKVILLQDVKSVGKKGEVVNASDGYARNFLFPKKLAQEANDVNMHILNKKNEADRKKKLAEIEEAQKVANELKDKEVIIYAKSGDNGRLFGAITTKDISQEMENQLNITIDKKKIVVNTIKTMGLYDVEVKLYPEISTKIKVIIKEQQ</sequence>
<dbReference type="NCBIfam" id="TIGR00158">
    <property type="entry name" value="L9"/>
    <property type="match status" value="1"/>
</dbReference>
<evidence type="ECO:0000256" key="2">
    <source>
        <dbReference type="ARBA" id="ARBA00022730"/>
    </source>
</evidence>
<dbReference type="RefSeq" id="WP_343825217.1">
    <property type="nucleotide sequence ID" value="NZ_BAAACI010000005.1"/>
</dbReference>
<feature type="domain" description="Ribosomal protein L9" evidence="9">
    <location>
        <begin position="13"/>
        <end position="40"/>
    </location>
</feature>
<evidence type="ECO:0000256" key="3">
    <source>
        <dbReference type="ARBA" id="ARBA00022884"/>
    </source>
</evidence>
<keyword evidence="8" id="KW-0175">Coiled coil</keyword>
<proteinExistence type="inferred from homology"/>
<keyword evidence="2 7" id="KW-0699">rRNA-binding</keyword>
<dbReference type="PROSITE" id="PS00651">
    <property type="entry name" value="RIBOSOMAL_L9"/>
    <property type="match status" value="1"/>
</dbReference>
<name>A0ABN1KMR6_CLOSU</name>
<dbReference type="EMBL" id="BAAACI010000005">
    <property type="protein sequence ID" value="GAA0771334.1"/>
    <property type="molecule type" value="Genomic_DNA"/>
</dbReference>
<evidence type="ECO:0000256" key="8">
    <source>
        <dbReference type="SAM" id="Coils"/>
    </source>
</evidence>
<dbReference type="GO" id="GO:0005840">
    <property type="term" value="C:ribosome"/>
    <property type="evidence" value="ECO:0007669"/>
    <property type="project" value="UniProtKB-KW"/>
</dbReference>
<dbReference type="SUPFAM" id="SSF55658">
    <property type="entry name" value="L9 N-domain-like"/>
    <property type="match status" value="1"/>
</dbReference>
<evidence type="ECO:0000313" key="10">
    <source>
        <dbReference type="EMBL" id="GAA0771334.1"/>
    </source>
</evidence>
<dbReference type="InterPro" id="IPR009027">
    <property type="entry name" value="Ribosomal_bL9/RNase_H1_N"/>
</dbReference>
<accession>A0ABN1KMR6</accession>
<comment type="similarity">
    <text evidence="1 7">Belongs to the bacterial ribosomal protein bL9 family.</text>
</comment>
<evidence type="ECO:0000313" key="11">
    <source>
        <dbReference type="Proteomes" id="UP001501047"/>
    </source>
</evidence>
<evidence type="ECO:0000256" key="4">
    <source>
        <dbReference type="ARBA" id="ARBA00022980"/>
    </source>
</evidence>
<dbReference type="InterPro" id="IPR020069">
    <property type="entry name" value="Ribosomal_bL9_C"/>
</dbReference>
<dbReference type="PANTHER" id="PTHR21368">
    <property type="entry name" value="50S RIBOSOMAL PROTEIN L9"/>
    <property type="match status" value="1"/>
</dbReference>
<keyword evidence="4 7" id="KW-0689">Ribosomal protein</keyword>